<dbReference type="RefSeq" id="WP_057905992.1">
    <property type="nucleotide sequence ID" value="NZ_AYYZ01000002.1"/>
</dbReference>
<feature type="transmembrane region" description="Helical" evidence="1">
    <location>
        <begin position="337"/>
        <end position="359"/>
    </location>
</feature>
<feature type="transmembrane region" description="Helical" evidence="1">
    <location>
        <begin position="79"/>
        <end position="98"/>
    </location>
</feature>
<feature type="transmembrane region" description="Helical" evidence="1">
    <location>
        <begin position="371"/>
        <end position="389"/>
    </location>
</feature>
<dbReference type="Pfam" id="PF09586">
    <property type="entry name" value="YfhO"/>
    <property type="match status" value="2"/>
</dbReference>
<feature type="transmembrane region" description="Helical" evidence="1">
    <location>
        <begin position="171"/>
        <end position="188"/>
    </location>
</feature>
<evidence type="ECO:0000313" key="3">
    <source>
        <dbReference type="Proteomes" id="UP000051291"/>
    </source>
</evidence>
<feature type="transmembrane region" description="Helical" evidence="1">
    <location>
        <begin position="145"/>
        <end position="164"/>
    </location>
</feature>
<feature type="transmembrane region" description="Helical" evidence="1">
    <location>
        <begin position="860"/>
        <end position="881"/>
    </location>
</feature>
<dbReference type="PATRIC" id="fig|1423820.4.peg.392"/>
<dbReference type="STRING" id="1423820.FC64_GL000392"/>
<organism evidence="2 3">
    <name type="scientific">Ligilactobacillus araffinosus DSM 20653</name>
    <dbReference type="NCBI Taxonomy" id="1423820"/>
    <lineage>
        <taxon>Bacteria</taxon>
        <taxon>Bacillati</taxon>
        <taxon>Bacillota</taxon>
        <taxon>Bacilli</taxon>
        <taxon>Lactobacillales</taxon>
        <taxon>Lactobacillaceae</taxon>
        <taxon>Ligilactobacillus</taxon>
    </lineage>
</organism>
<proteinExistence type="predicted"/>
<name>A0A0R1ZPH7_9LACO</name>
<protein>
    <submittedName>
        <fullName evidence="2">Abc superfamily atp binding cassette transporter, membrane protein</fullName>
    </submittedName>
</protein>
<accession>A0A0R1ZPH7</accession>
<keyword evidence="1" id="KW-0472">Membrane</keyword>
<comment type="caution">
    <text evidence="2">The sequence shown here is derived from an EMBL/GenBank/DDBJ whole genome shotgun (WGS) entry which is preliminary data.</text>
</comment>
<feature type="transmembrane region" description="Helical" evidence="1">
    <location>
        <begin position="208"/>
        <end position="231"/>
    </location>
</feature>
<feature type="transmembrane region" description="Helical" evidence="1">
    <location>
        <begin position="12"/>
        <end position="30"/>
    </location>
</feature>
<keyword evidence="1" id="KW-0812">Transmembrane</keyword>
<feature type="transmembrane region" description="Helical" evidence="1">
    <location>
        <begin position="424"/>
        <end position="441"/>
    </location>
</feature>
<evidence type="ECO:0000256" key="1">
    <source>
        <dbReference type="SAM" id="Phobius"/>
    </source>
</evidence>
<dbReference type="PANTHER" id="PTHR38454">
    <property type="entry name" value="INTEGRAL MEMBRANE PROTEIN-RELATED"/>
    <property type="match status" value="1"/>
</dbReference>
<feature type="transmembrane region" description="Helical" evidence="1">
    <location>
        <begin position="396"/>
        <end position="412"/>
    </location>
</feature>
<feature type="transmembrane region" description="Helical" evidence="1">
    <location>
        <begin position="105"/>
        <end position="125"/>
    </location>
</feature>
<feature type="transmembrane region" description="Helical" evidence="1">
    <location>
        <begin position="448"/>
        <end position="465"/>
    </location>
</feature>
<keyword evidence="3" id="KW-1185">Reference proteome</keyword>
<gene>
    <name evidence="2" type="ORF">FC64_GL000392</name>
</gene>
<dbReference type="Proteomes" id="UP000051291">
    <property type="component" value="Unassembled WGS sequence"/>
</dbReference>
<dbReference type="InterPro" id="IPR018580">
    <property type="entry name" value="Uncharacterised_YfhO"/>
</dbReference>
<reference evidence="2 3" key="1">
    <citation type="journal article" date="2015" name="Genome Announc.">
        <title>Expanding the biotechnology potential of lactobacilli through comparative genomics of 213 strains and associated genera.</title>
        <authorList>
            <person name="Sun Z."/>
            <person name="Harris H.M."/>
            <person name="McCann A."/>
            <person name="Guo C."/>
            <person name="Argimon S."/>
            <person name="Zhang W."/>
            <person name="Yang X."/>
            <person name="Jeffery I.B."/>
            <person name="Cooney J.C."/>
            <person name="Kagawa T.F."/>
            <person name="Liu W."/>
            <person name="Song Y."/>
            <person name="Salvetti E."/>
            <person name="Wrobel A."/>
            <person name="Rasinkangas P."/>
            <person name="Parkhill J."/>
            <person name="Rea M.C."/>
            <person name="O'Sullivan O."/>
            <person name="Ritari J."/>
            <person name="Douillard F.P."/>
            <person name="Paul Ross R."/>
            <person name="Yang R."/>
            <person name="Briner A.E."/>
            <person name="Felis G.E."/>
            <person name="de Vos W.M."/>
            <person name="Barrangou R."/>
            <person name="Klaenhammer T.R."/>
            <person name="Caufield P.W."/>
            <person name="Cui Y."/>
            <person name="Zhang H."/>
            <person name="O'Toole P.W."/>
        </authorList>
    </citation>
    <scope>NUCLEOTIDE SEQUENCE [LARGE SCALE GENOMIC DNA]</scope>
    <source>
        <strain evidence="2 3">DSM 20653</strain>
    </source>
</reference>
<feature type="transmembrane region" description="Helical" evidence="1">
    <location>
        <begin position="305"/>
        <end position="325"/>
    </location>
</feature>
<feature type="transmembrane region" description="Helical" evidence="1">
    <location>
        <begin position="243"/>
        <end position="264"/>
    </location>
</feature>
<dbReference type="EMBL" id="AYYZ01000002">
    <property type="protein sequence ID" value="KRM53481.1"/>
    <property type="molecule type" value="Genomic_DNA"/>
</dbReference>
<sequence>MMHRKQERRQHGYLLSFIFPSMLLLGLYIFHQVFPLGNHTIATGDMANQYLAIMTYFKHNILHPQNFLYSYQVSIGGNFFSVLAYYLMCPFNFLTLLFPEKYIPLFYAINTIVNVGLIGLTTYTYLKKSVFLNQKLPQTGTVEKWRLFLATLFPFSAFFANYMHCVMWSDAIVLMPLVVLGLDRILYGNRNSTWLYWGGLTYLLISNYYIGVIVLIFLFLLTLFWVIDQLCQLNWMKILKKGLTVLGLTVGSILGAGVVMWPSFLAQQNVAQAQMPTKNLFKPVYQFQSFWSSLLAGNLAPDGKLAPLIFTGLLVVVLFFSFFFAQKVTIREKVLTGILTAALIASSYFLYFYMIWHSLSMPNGYAQRESFVLTFFMICVAYRGLLVFENHSPLKVLLPIIAAMAVLILSLQGMEPGLFKCNQALQIILILMIFGIGFSLMMKQISAGMWLAMGVSLVNILAYNSQIQTQDFNAVPNNAYSEVVSENQTVSNALKQYDHSFYRVGTTAQINECDPLLYGYNGVQTYLSQQPTSETDYLSALGFYQKQGWIRWSAFNNGSTGMLNDLLGIKYIIKSDNLILKATEQIKSMPTYNNQANVPALKPVLENKHTVVYQNPNAFPLVFGAYDGHGHDSVFNGKYAYVPESNPFIAYGWMFKRLSGKQWLYGIQPGFELIARKHAKTAYAQGYLNSSGEVYCYITKPQNVIPGNQQYLPIEVNGRKVARYSNRNVYGENGVIYLGHFNKGDHLNIQIKNAEKDPTLPKDKIYVAVENQPMLHQIRKDAVTGIGKINVDGPKIKMNTTAAFKRHILIASVPYDKAWQAMVDGYPVKVRKALDGLIAIKVTPGKHNIQLKYVVPGLKIGTIVSLVAILTMIILEFFKFYGLKKLHQMSSHKKH</sequence>
<evidence type="ECO:0000313" key="2">
    <source>
        <dbReference type="EMBL" id="KRM53481.1"/>
    </source>
</evidence>
<keyword evidence="1" id="KW-1133">Transmembrane helix</keyword>
<dbReference type="PANTHER" id="PTHR38454:SF1">
    <property type="entry name" value="INTEGRAL MEMBRANE PROTEIN"/>
    <property type="match status" value="1"/>
</dbReference>
<dbReference type="AlphaFoldDB" id="A0A0R1ZPH7"/>